<organism evidence="1 2">
    <name type="scientific">Halolamina salina</name>
    <dbReference type="NCBI Taxonomy" id="1220023"/>
    <lineage>
        <taxon>Archaea</taxon>
        <taxon>Methanobacteriati</taxon>
        <taxon>Methanobacteriota</taxon>
        <taxon>Stenosarchaea group</taxon>
        <taxon>Halobacteria</taxon>
        <taxon>Halobacteriales</taxon>
        <taxon>Haloferacaceae</taxon>
    </lineage>
</organism>
<dbReference type="Proteomes" id="UP001597111">
    <property type="component" value="Unassembled WGS sequence"/>
</dbReference>
<sequence>MSTAAATRDAVREQPFLLLSLRAGVLNYTAAAEFLDVDGAADTDAVATALRRFADELPDFETADSDARVRMESGVGVVDSASEETTDPLLSVGGVAVSPDAGSMTAVVATGEVDTTALGGVCARLDAEGIDAAAAAVADGTLLVVVDRRDGVATLRAVEDALARVPA</sequence>
<evidence type="ECO:0008006" key="3">
    <source>
        <dbReference type="Google" id="ProtNLM"/>
    </source>
</evidence>
<reference evidence="1 2" key="1">
    <citation type="journal article" date="2019" name="Int. J. Syst. Evol. Microbiol.">
        <title>The Global Catalogue of Microorganisms (GCM) 10K type strain sequencing project: providing services to taxonomists for standard genome sequencing and annotation.</title>
        <authorList>
            <consortium name="The Broad Institute Genomics Platform"/>
            <consortium name="The Broad Institute Genome Sequencing Center for Infectious Disease"/>
            <person name="Wu L."/>
            <person name="Ma J."/>
        </authorList>
    </citation>
    <scope>NUCLEOTIDE SEQUENCE [LARGE SCALE GENOMIC DNA]</scope>
    <source>
        <strain evidence="1 2">CGMCC 1.12285</strain>
    </source>
</reference>
<comment type="caution">
    <text evidence="1">The sequence shown here is derived from an EMBL/GenBank/DDBJ whole genome shotgun (WGS) entry which is preliminary data.</text>
</comment>
<dbReference type="Pfam" id="PF24367">
    <property type="entry name" value="DUF7523"/>
    <property type="match status" value="1"/>
</dbReference>
<evidence type="ECO:0000313" key="1">
    <source>
        <dbReference type="EMBL" id="MFD1525202.1"/>
    </source>
</evidence>
<dbReference type="AlphaFoldDB" id="A0ABD6B437"/>
<accession>A0ABD6B437</accession>
<keyword evidence="2" id="KW-1185">Reference proteome</keyword>
<protein>
    <recommendedName>
        <fullName evidence="3">ACT domain-containing protein</fullName>
    </recommendedName>
</protein>
<name>A0ABD6B437_9EURY</name>
<dbReference type="InterPro" id="IPR055945">
    <property type="entry name" value="DUF7523"/>
</dbReference>
<proteinExistence type="predicted"/>
<evidence type="ECO:0000313" key="2">
    <source>
        <dbReference type="Proteomes" id="UP001597111"/>
    </source>
</evidence>
<gene>
    <name evidence="1" type="ORF">ACFR9S_02650</name>
</gene>
<dbReference type="EMBL" id="JBHUDH010000022">
    <property type="protein sequence ID" value="MFD1525202.1"/>
    <property type="molecule type" value="Genomic_DNA"/>
</dbReference>
<dbReference type="RefSeq" id="WP_379732169.1">
    <property type="nucleotide sequence ID" value="NZ_JBHSWZ010000222.1"/>
</dbReference>